<keyword evidence="3" id="KW-0804">Transcription</keyword>
<comment type="caution">
    <text evidence="6">The sequence shown here is derived from an EMBL/GenBank/DDBJ whole genome shotgun (WGS) entry which is preliminary data.</text>
</comment>
<dbReference type="PRINTS" id="PR00455">
    <property type="entry name" value="HTHTETR"/>
</dbReference>
<evidence type="ECO:0000313" key="7">
    <source>
        <dbReference type="Proteomes" id="UP000244446"/>
    </source>
</evidence>
<dbReference type="GO" id="GO:0000976">
    <property type="term" value="F:transcription cis-regulatory region binding"/>
    <property type="evidence" value="ECO:0007669"/>
    <property type="project" value="TreeGrafter"/>
</dbReference>
<proteinExistence type="predicted"/>
<dbReference type="OrthoDB" id="8478851at2"/>
<keyword evidence="7" id="KW-1185">Reference proteome</keyword>
<feature type="domain" description="HTH tetR-type" evidence="5">
    <location>
        <begin position="50"/>
        <end position="110"/>
    </location>
</feature>
<dbReference type="EMBL" id="QCYH01000001">
    <property type="protein sequence ID" value="PVA11764.1"/>
    <property type="molecule type" value="Genomic_DNA"/>
</dbReference>
<dbReference type="InterPro" id="IPR009057">
    <property type="entry name" value="Homeodomain-like_sf"/>
</dbReference>
<evidence type="ECO:0000313" key="6">
    <source>
        <dbReference type="EMBL" id="PVA11764.1"/>
    </source>
</evidence>
<evidence type="ECO:0000256" key="2">
    <source>
        <dbReference type="ARBA" id="ARBA00023125"/>
    </source>
</evidence>
<keyword evidence="2 4" id="KW-0238">DNA-binding</keyword>
<evidence type="ECO:0000256" key="4">
    <source>
        <dbReference type="PROSITE-ProRule" id="PRU00335"/>
    </source>
</evidence>
<name>A0A2T7GBG8_9RHOB</name>
<dbReference type="GO" id="GO:0003700">
    <property type="term" value="F:DNA-binding transcription factor activity"/>
    <property type="evidence" value="ECO:0007669"/>
    <property type="project" value="TreeGrafter"/>
</dbReference>
<dbReference type="Pfam" id="PF00440">
    <property type="entry name" value="TetR_N"/>
    <property type="match status" value="1"/>
</dbReference>
<evidence type="ECO:0000259" key="5">
    <source>
        <dbReference type="PROSITE" id="PS50977"/>
    </source>
</evidence>
<protein>
    <submittedName>
        <fullName evidence="6">TetR/AcrR family transcriptional regulator</fullName>
    </submittedName>
</protein>
<organism evidence="6 7">
    <name type="scientific">Pelagivirga sediminicola</name>
    <dbReference type="NCBI Taxonomy" id="2170575"/>
    <lineage>
        <taxon>Bacteria</taxon>
        <taxon>Pseudomonadati</taxon>
        <taxon>Pseudomonadota</taxon>
        <taxon>Alphaproteobacteria</taxon>
        <taxon>Rhodobacterales</taxon>
        <taxon>Paracoccaceae</taxon>
        <taxon>Pelagivirga</taxon>
    </lineage>
</organism>
<evidence type="ECO:0000256" key="1">
    <source>
        <dbReference type="ARBA" id="ARBA00023015"/>
    </source>
</evidence>
<gene>
    <name evidence="6" type="ORF">DC366_02090</name>
</gene>
<dbReference type="Gene3D" id="1.10.357.10">
    <property type="entry name" value="Tetracycline Repressor, domain 2"/>
    <property type="match status" value="1"/>
</dbReference>
<dbReference type="PANTHER" id="PTHR30055:SF234">
    <property type="entry name" value="HTH-TYPE TRANSCRIPTIONAL REGULATOR BETI"/>
    <property type="match status" value="1"/>
</dbReference>
<dbReference type="AlphaFoldDB" id="A0A2T7GBG8"/>
<dbReference type="SUPFAM" id="SSF46689">
    <property type="entry name" value="Homeodomain-like"/>
    <property type="match status" value="1"/>
</dbReference>
<dbReference type="Proteomes" id="UP000244446">
    <property type="component" value="Unassembled WGS sequence"/>
</dbReference>
<feature type="DNA-binding region" description="H-T-H motif" evidence="4">
    <location>
        <begin position="73"/>
        <end position="92"/>
    </location>
</feature>
<dbReference type="PROSITE" id="PS50977">
    <property type="entry name" value="HTH_TETR_2"/>
    <property type="match status" value="1"/>
</dbReference>
<dbReference type="InterPro" id="IPR001647">
    <property type="entry name" value="HTH_TetR"/>
</dbReference>
<sequence length="273" mass="29291">MVVFPSALRALTSSGRPLHTDGRLVERQAISDNAEPKTQSGAKRTRMPPEMRRAQLLDAAQRLFFARGWDDVTIADVLAEAGISKGGFYHHFTAKEDLLDGVVERFTREALKAADVARALAAGDALTRFNAFLAETSRWKAARAPQMKFILGAMLQPGNEVLFQRISAASAAAAAPVLRDMIADGVAEGCFDVPQIDLAVETILACAHGRRAVIQQAVRAAEAGDTDAGTDILDSRMIAEGALMDRLLGLPGGSIALSNPHEYRLMLRAIVDG</sequence>
<accession>A0A2T7GBG8</accession>
<dbReference type="InterPro" id="IPR050109">
    <property type="entry name" value="HTH-type_TetR-like_transc_reg"/>
</dbReference>
<reference evidence="6 7" key="1">
    <citation type="submission" date="2018-04" db="EMBL/GenBank/DDBJ databases">
        <title>Pelagivirga bohaiensis gen. nov., sp. nov., a bacterium isolated from the Bohai Sea.</title>
        <authorList>
            <person name="Ji X."/>
        </authorList>
    </citation>
    <scope>NUCLEOTIDE SEQUENCE [LARGE SCALE GENOMIC DNA]</scope>
    <source>
        <strain evidence="6 7">BH-SD19</strain>
    </source>
</reference>
<keyword evidence="1" id="KW-0805">Transcription regulation</keyword>
<dbReference type="PANTHER" id="PTHR30055">
    <property type="entry name" value="HTH-TYPE TRANSCRIPTIONAL REGULATOR RUTR"/>
    <property type="match status" value="1"/>
</dbReference>
<evidence type="ECO:0000256" key="3">
    <source>
        <dbReference type="ARBA" id="ARBA00023163"/>
    </source>
</evidence>